<dbReference type="PANTHER" id="PTHR18916:SF85">
    <property type="entry name" value="TUBULIN-FOLDING COFACTOR B"/>
    <property type="match status" value="1"/>
</dbReference>
<dbReference type="PROSITE" id="PS50245">
    <property type="entry name" value="CAP_GLY_2"/>
    <property type="match status" value="1"/>
</dbReference>
<dbReference type="Gene3D" id="2.30.30.190">
    <property type="entry name" value="CAP Gly-rich-like domain"/>
    <property type="match status" value="1"/>
</dbReference>
<dbReference type="EMBL" id="CALNXI010000678">
    <property type="protein sequence ID" value="CAH3032399.1"/>
    <property type="molecule type" value="Genomic_DNA"/>
</dbReference>
<dbReference type="CDD" id="cd01789">
    <property type="entry name" value="Ubl_TBCB"/>
    <property type="match status" value="1"/>
</dbReference>
<dbReference type="Proteomes" id="UP001159427">
    <property type="component" value="Unassembled WGS sequence"/>
</dbReference>
<evidence type="ECO:0000256" key="3">
    <source>
        <dbReference type="ARBA" id="ARBA00023186"/>
    </source>
</evidence>
<dbReference type="InterPro" id="IPR029071">
    <property type="entry name" value="Ubiquitin-like_domsf"/>
</dbReference>
<dbReference type="InterPro" id="IPR045172">
    <property type="entry name" value="TBCB_Ubl"/>
</dbReference>
<keyword evidence="7" id="KW-1185">Reference proteome</keyword>
<accession>A0ABN8MSV4</accession>
<dbReference type="Pfam" id="PF01302">
    <property type="entry name" value="CAP_GLY"/>
    <property type="match status" value="1"/>
</dbReference>
<keyword evidence="2" id="KW-0963">Cytoplasm</keyword>
<comment type="similarity">
    <text evidence="4">Belongs to the TBCB family.</text>
</comment>
<evidence type="ECO:0000256" key="1">
    <source>
        <dbReference type="ARBA" id="ARBA00004496"/>
    </source>
</evidence>
<dbReference type="Gene3D" id="3.10.20.90">
    <property type="entry name" value="Phosphatidylinositol 3-kinase Catalytic Subunit, Chain A, domain 1"/>
    <property type="match status" value="1"/>
</dbReference>
<dbReference type="InterPro" id="IPR000626">
    <property type="entry name" value="Ubiquitin-like_dom"/>
</dbReference>
<dbReference type="SMART" id="SM01052">
    <property type="entry name" value="CAP_GLY"/>
    <property type="match status" value="1"/>
</dbReference>
<dbReference type="PROSITE" id="PS00845">
    <property type="entry name" value="CAP_GLY_1"/>
    <property type="match status" value="1"/>
</dbReference>
<sequence>MASIISTPSTVSVQITSSMTSFTSEKRLQRGDTISTLKGKLELITGCSTVTMEVQLLDKEGKLLCVLDNDDALLGAYPVDDNMRLHVVDKDPTKKVGQFEDLSAVEKYEMDTEEYAKRTDSVRAFKERNKLGQFKEKTPEEIQKEKEKAQQEEEAAKAITVGSRCEVKVASAPPRRGEVMFVGKTNFKPGWWVGVKYDEPVGKNDGSVAGKRYFTCPPKYGGFIKPKDVAVGDFPEEDLGIEEDEM</sequence>
<reference evidence="6 7" key="1">
    <citation type="submission" date="2022-05" db="EMBL/GenBank/DDBJ databases">
        <authorList>
            <consortium name="Genoscope - CEA"/>
            <person name="William W."/>
        </authorList>
    </citation>
    <scope>NUCLEOTIDE SEQUENCE [LARGE SCALE GENOMIC DNA]</scope>
</reference>
<protein>
    <recommendedName>
        <fullName evidence="5">CAP-Gly domain-containing protein</fullName>
    </recommendedName>
</protein>
<proteinExistence type="inferred from homology"/>
<name>A0ABN8MSV4_9CNID</name>
<comment type="caution">
    <text evidence="6">The sequence shown here is derived from an EMBL/GenBank/DDBJ whole genome shotgun (WGS) entry which is preliminary data.</text>
</comment>
<dbReference type="SUPFAM" id="SSF74924">
    <property type="entry name" value="Cap-Gly domain"/>
    <property type="match status" value="1"/>
</dbReference>
<evidence type="ECO:0000256" key="4">
    <source>
        <dbReference type="ARBA" id="ARBA00025779"/>
    </source>
</evidence>
<dbReference type="PANTHER" id="PTHR18916">
    <property type="entry name" value="DYNACTIN 1-RELATED MICROTUBULE-BINDING"/>
    <property type="match status" value="1"/>
</dbReference>
<evidence type="ECO:0000313" key="6">
    <source>
        <dbReference type="EMBL" id="CAH3032399.1"/>
    </source>
</evidence>
<dbReference type="SUPFAM" id="SSF54236">
    <property type="entry name" value="Ubiquitin-like"/>
    <property type="match status" value="1"/>
</dbReference>
<organism evidence="6 7">
    <name type="scientific">Porites evermanni</name>
    <dbReference type="NCBI Taxonomy" id="104178"/>
    <lineage>
        <taxon>Eukaryota</taxon>
        <taxon>Metazoa</taxon>
        <taxon>Cnidaria</taxon>
        <taxon>Anthozoa</taxon>
        <taxon>Hexacorallia</taxon>
        <taxon>Scleractinia</taxon>
        <taxon>Fungiina</taxon>
        <taxon>Poritidae</taxon>
        <taxon>Porites</taxon>
    </lineage>
</organism>
<feature type="domain" description="CAP-Gly" evidence="5">
    <location>
        <begin position="183"/>
        <end position="225"/>
    </location>
</feature>
<gene>
    <name evidence="6" type="ORF">PEVE_00038997</name>
</gene>
<evidence type="ECO:0000256" key="2">
    <source>
        <dbReference type="ARBA" id="ARBA00022490"/>
    </source>
</evidence>
<dbReference type="Pfam" id="PF14560">
    <property type="entry name" value="Ubiquitin_2"/>
    <property type="match status" value="1"/>
</dbReference>
<comment type="subcellular location">
    <subcellularLocation>
        <location evidence="1">Cytoplasm</location>
    </subcellularLocation>
</comment>
<keyword evidence="3" id="KW-0143">Chaperone</keyword>
<dbReference type="InterPro" id="IPR000938">
    <property type="entry name" value="CAP-Gly_domain"/>
</dbReference>
<evidence type="ECO:0000259" key="5">
    <source>
        <dbReference type="PROSITE" id="PS50245"/>
    </source>
</evidence>
<dbReference type="InterPro" id="IPR036859">
    <property type="entry name" value="CAP-Gly_dom_sf"/>
</dbReference>
<evidence type="ECO:0000313" key="7">
    <source>
        <dbReference type="Proteomes" id="UP001159427"/>
    </source>
</evidence>